<organism evidence="1 2">
    <name type="scientific">Macleaya cordata</name>
    <name type="common">Five-seeded plume-poppy</name>
    <name type="synonym">Bocconia cordata</name>
    <dbReference type="NCBI Taxonomy" id="56857"/>
    <lineage>
        <taxon>Eukaryota</taxon>
        <taxon>Viridiplantae</taxon>
        <taxon>Streptophyta</taxon>
        <taxon>Embryophyta</taxon>
        <taxon>Tracheophyta</taxon>
        <taxon>Spermatophyta</taxon>
        <taxon>Magnoliopsida</taxon>
        <taxon>Ranunculales</taxon>
        <taxon>Papaveraceae</taxon>
        <taxon>Papaveroideae</taxon>
        <taxon>Macleaya</taxon>
    </lineage>
</organism>
<dbReference type="AlphaFoldDB" id="A0A200PPP1"/>
<dbReference type="OMA" id="VATMWIG"/>
<evidence type="ECO:0000313" key="1">
    <source>
        <dbReference type="EMBL" id="OVA00197.1"/>
    </source>
</evidence>
<sequence>MFRQKCSMAVGDGMNIRFWHDVWRGERPLKVVFPNLFSISTKMEGSVAEFWEESQDNAGWNLTFRRLINDWEIDSVGELLGLIQETRPDPGSAEVGLGNQII</sequence>
<reference evidence="1 2" key="1">
    <citation type="journal article" date="2017" name="Mol. Plant">
        <title>The Genome of Medicinal Plant Macleaya cordata Provides New Insights into Benzylisoquinoline Alkaloids Metabolism.</title>
        <authorList>
            <person name="Liu X."/>
            <person name="Liu Y."/>
            <person name="Huang P."/>
            <person name="Ma Y."/>
            <person name="Qing Z."/>
            <person name="Tang Q."/>
            <person name="Cao H."/>
            <person name="Cheng P."/>
            <person name="Zheng Y."/>
            <person name="Yuan Z."/>
            <person name="Zhou Y."/>
            <person name="Liu J."/>
            <person name="Tang Z."/>
            <person name="Zhuo Y."/>
            <person name="Zhang Y."/>
            <person name="Yu L."/>
            <person name="Huang J."/>
            <person name="Yang P."/>
            <person name="Peng Q."/>
            <person name="Zhang J."/>
            <person name="Jiang W."/>
            <person name="Zhang Z."/>
            <person name="Lin K."/>
            <person name="Ro D.K."/>
            <person name="Chen X."/>
            <person name="Xiong X."/>
            <person name="Shang Y."/>
            <person name="Huang S."/>
            <person name="Zeng J."/>
        </authorList>
    </citation>
    <scope>NUCLEOTIDE SEQUENCE [LARGE SCALE GENOMIC DNA]</scope>
    <source>
        <strain evidence="2">cv. BLH2017</strain>
        <tissue evidence="1">Root</tissue>
    </source>
</reference>
<accession>A0A200PPP1</accession>
<dbReference type="PANTHER" id="PTHR36617:SF16">
    <property type="entry name" value="OS04G0516500 PROTEIN"/>
    <property type="match status" value="1"/>
</dbReference>
<keyword evidence="2" id="KW-1185">Reference proteome</keyword>
<proteinExistence type="predicted"/>
<evidence type="ECO:0008006" key="3">
    <source>
        <dbReference type="Google" id="ProtNLM"/>
    </source>
</evidence>
<gene>
    <name evidence="1" type="ORF">BVC80_8695g7</name>
</gene>
<dbReference type="InParanoid" id="A0A200PPP1"/>
<dbReference type="Proteomes" id="UP000195402">
    <property type="component" value="Unassembled WGS sequence"/>
</dbReference>
<dbReference type="PANTHER" id="PTHR36617">
    <property type="entry name" value="PROTEIN, PUTATIVE-RELATED"/>
    <property type="match status" value="1"/>
</dbReference>
<comment type="caution">
    <text evidence="1">The sequence shown here is derived from an EMBL/GenBank/DDBJ whole genome shotgun (WGS) entry which is preliminary data.</text>
</comment>
<name>A0A200PPP1_MACCD</name>
<dbReference type="OrthoDB" id="689430at2759"/>
<evidence type="ECO:0000313" key="2">
    <source>
        <dbReference type="Proteomes" id="UP000195402"/>
    </source>
</evidence>
<dbReference type="EMBL" id="MVGT01004347">
    <property type="protein sequence ID" value="OVA00197.1"/>
    <property type="molecule type" value="Genomic_DNA"/>
</dbReference>
<protein>
    <recommendedName>
        <fullName evidence="3">Reverse transcriptase zinc-binding domain</fullName>
    </recommendedName>
</protein>